<name>A0A7G9Z497_9EURY</name>
<accession>A0A7G9Z497</accession>
<dbReference type="GO" id="GO:0005524">
    <property type="term" value="F:ATP binding"/>
    <property type="evidence" value="ECO:0007669"/>
    <property type="project" value="UniProtKB-KW"/>
</dbReference>
<evidence type="ECO:0000256" key="2">
    <source>
        <dbReference type="ARBA" id="ARBA00022840"/>
    </source>
</evidence>
<dbReference type="InterPro" id="IPR010624">
    <property type="entry name" value="KaiC_dom"/>
</dbReference>
<dbReference type="InterPro" id="IPR014774">
    <property type="entry name" value="KaiC-like_dom"/>
</dbReference>
<dbReference type="AlphaFoldDB" id="A0A7G9Z497"/>
<dbReference type="PANTHER" id="PTHR43637">
    <property type="entry name" value="UPF0273 PROTEIN TM_0370"/>
    <property type="match status" value="1"/>
</dbReference>
<gene>
    <name evidence="5" type="ORF">PBMGCBEP_00015</name>
</gene>
<evidence type="ECO:0000256" key="1">
    <source>
        <dbReference type="ARBA" id="ARBA00022741"/>
    </source>
</evidence>
<dbReference type="PANTHER" id="PTHR43637:SF1">
    <property type="entry name" value="UPF0273 PROTEIN TM_0370"/>
    <property type="match status" value="1"/>
</dbReference>
<dbReference type="InterPro" id="IPR027417">
    <property type="entry name" value="P-loop_NTPase"/>
</dbReference>
<keyword evidence="3" id="KW-0175">Coiled coil</keyword>
<dbReference type="Gene3D" id="3.40.50.300">
    <property type="entry name" value="P-loop containing nucleotide triphosphate hydrolases"/>
    <property type="match status" value="1"/>
</dbReference>
<keyword evidence="1" id="KW-0547">Nucleotide-binding</keyword>
<feature type="coiled-coil region" evidence="3">
    <location>
        <begin position="53"/>
        <end position="80"/>
    </location>
</feature>
<evidence type="ECO:0000256" key="3">
    <source>
        <dbReference type="SAM" id="Coils"/>
    </source>
</evidence>
<keyword evidence="2" id="KW-0067">ATP-binding</keyword>
<protein>
    <recommendedName>
        <fullName evidence="4">KaiC domain-containing protein</fullName>
    </recommendedName>
</protein>
<organism evidence="5">
    <name type="scientific">Candidatus Methanophaga sp. ANME-1 ERB7</name>
    <dbReference type="NCBI Taxonomy" id="2759913"/>
    <lineage>
        <taxon>Archaea</taxon>
        <taxon>Methanobacteriati</taxon>
        <taxon>Methanobacteriota</taxon>
        <taxon>Stenosarchaea group</taxon>
        <taxon>Methanomicrobia</taxon>
        <taxon>Candidatus Methanophagales</taxon>
        <taxon>Candidatus Methanophagaceae</taxon>
        <taxon>Candidatus Methanophaga</taxon>
    </lineage>
</organism>
<dbReference type="PROSITE" id="PS51146">
    <property type="entry name" value="KAIC"/>
    <property type="match status" value="1"/>
</dbReference>
<proteinExistence type="predicted"/>
<dbReference type="EMBL" id="MT631602">
    <property type="protein sequence ID" value="QNO55081.1"/>
    <property type="molecule type" value="Genomic_DNA"/>
</dbReference>
<dbReference type="Pfam" id="PF06745">
    <property type="entry name" value="ATPase"/>
    <property type="match status" value="1"/>
</dbReference>
<sequence length="239" mass="27824">MLNAMERIKTYIDRLDEQLEGGIPKGTISLICGVAGCMKSSFAYSILYNNAVKGNLKGLYITLEQEVESLKQQMETLGMKEESEKLTIVNHKMIDTATQLDMKFELNSMKKVKYYLEDLLKREDYDLIVIDPLNALYSLTVVKNPRREAHLFFEGLRETGITSFLISEMYPGDTKYGKYGVEEFLADAIIHLDIKRERDILERHLGIVKMRCTNHNLQYFPLFYNNDRFVIYTKEEMEL</sequence>
<evidence type="ECO:0000259" key="4">
    <source>
        <dbReference type="PROSITE" id="PS51146"/>
    </source>
</evidence>
<reference evidence="5" key="1">
    <citation type="submission" date="2020-06" db="EMBL/GenBank/DDBJ databases">
        <title>Unique genomic features of the anaerobic methanotrophic archaea.</title>
        <authorList>
            <person name="Chadwick G.L."/>
            <person name="Skennerton C.T."/>
            <person name="Laso-Perez R."/>
            <person name="Leu A.O."/>
            <person name="Speth D.R."/>
            <person name="Yu H."/>
            <person name="Morgan-Lang C."/>
            <person name="Hatzenpichler R."/>
            <person name="Goudeau D."/>
            <person name="Malmstrom R."/>
            <person name="Brazelton W.J."/>
            <person name="Woyke T."/>
            <person name="Hallam S.J."/>
            <person name="Tyson G.W."/>
            <person name="Wegener G."/>
            <person name="Boetius A."/>
            <person name="Orphan V."/>
        </authorList>
    </citation>
    <scope>NUCLEOTIDE SEQUENCE</scope>
</reference>
<feature type="domain" description="KaiC" evidence="4">
    <location>
        <begin position="6"/>
        <end position="239"/>
    </location>
</feature>
<dbReference type="SUPFAM" id="SSF52540">
    <property type="entry name" value="P-loop containing nucleoside triphosphate hydrolases"/>
    <property type="match status" value="1"/>
</dbReference>
<evidence type="ECO:0000313" key="5">
    <source>
        <dbReference type="EMBL" id="QNO55081.1"/>
    </source>
</evidence>